<protein>
    <submittedName>
        <fullName evidence="2">Uncharacterized protein</fullName>
    </submittedName>
</protein>
<dbReference type="OrthoDB" id="7401204at2759"/>
<evidence type="ECO:0000313" key="3">
    <source>
        <dbReference type="Proteomes" id="UP000494106"/>
    </source>
</evidence>
<evidence type="ECO:0000313" key="2">
    <source>
        <dbReference type="EMBL" id="CAB3245840.1"/>
    </source>
</evidence>
<organism evidence="2 3">
    <name type="scientific">Arctia plantaginis</name>
    <name type="common">Wood tiger moth</name>
    <name type="synonym">Phalaena plantaginis</name>
    <dbReference type="NCBI Taxonomy" id="874455"/>
    <lineage>
        <taxon>Eukaryota</taxon>
        <taxon>Metazoa</taxon>
        <taxon>Ecdysozoa</taxon>
        <taxon>Arthropoda</taxon>
        <taxon>Hexapoda</taxon>
        <taxon>Insecta</taxon>
        <taxon>Pterygota</taxon>
        <taxon>Neoptera</taxon>
        <taxon>Endopterygota</taxon>
        <taxon>Lepidoptera</taxon>
        <taxon>Glossata</taxon>
        <taxon>Ditrysia</taxon>
        <taxon>Noctuoidea</taxon>
        <taxon>Erebidae</taxon>
        <taxon>Arctiinae</taxon>
        <taxon>Arctia</taxon>
    </lineage>
</organism>
<feature type="compositionally biased region" description="Acidic residues" evidence="1">
    <location>
        <begin position="78"/>
        <end position="89"/>
    </location>
</feature>
<evidence type="ECO:0000256" key="1">
    <source>
        <dbReference type="SAM" id="MobiDB-lite"/>
    </source>
</evidence>
<dbReference type="AlphaFoldDB" id="A0A8S1AK82"/>
<reference evidence="2 3" key="1">
    <citation type="submission" date="2020-04" db="EMBL/GenBank/DDBJ databases">
        <authorList>
            <person name="Wallbank WR R."/>
            <person name="Pardo Diaz C."/>
            <person name="Kozak K."/>
            <person name="Martin S."/>
            <person name="Jiggins C."/>
            <person name="Moest M."/>
            <person name="Warren A I."/>
            <person name="Byers J.R.P. K."/>
            <person name="Montejo-Kovacevich G."/>
            <person name="Yen C E."/>
        </authorList>
    </citation>
    <scope>NUCLEOTIDE SEQUENCE [LARGE SCALE GENOMIC DNA]</scope>
</reference>
<dbReference type="EMBL" id="CADEBC010000525">
    <property type="protein sequence ID" value="CAB3245840.1"/>
    <property type="molecule type" value="Genomic_DNA"/>
</dbReference>
<name>A0A8S1AK82_ARCPL</name>
<accession>A0A8S1AK82</accession>
<feature type="region of interest" description="Disordered" evidence="1">
    <location>
        <begin position="77"/>
        <end position="103"/>
    </location>
</feature>
<keyword evidence="3" id="KW-1185">Reference proteome</keyword>
<proteinExistence type="predicted"/>
<comment type="caution">
    <text evidence="2">The sequence shown here is derived from an EMBL/GenBank/DDBJ whole genome shotgun (WGS) entry which is preliminary data.</text>
</comment>
<dbReference type="Proteomes" id="UP000494106">
    <property type="component" value="Unassembled WGS sequence"/>
</dbReference>
<gene>
    <name evidence="2" type="ORF">APLA_LOCUS10618</name>
</gene>
<sequence length="103" mass="11867">MTEEQKTNVDKINSIQNIDVNNPDFYENVQCEIESDLARLKKNVEVVLNLRLAAAEVEVETAALYHAELFYDLLDIQNESEQESEEEDKTENGKDNNTDDEPF</sequence>